<keyword evidence="3" id="KW-0597">Phosphoprotein</keyword>
<dbReference type="InterPro" id="IPR012340">
    <property type="entry name" value="NA-bd_OB-fold"/>
</dbReference>
<evidence type="ECO:0000259" key="5">
    <source>
        <dbReference type="PROSITE" id="PS51857"/>
    </source>
</evidence>
<evidence type="ECO:0000256" key="3">
    <source>
        <dbReference type="ARBA" id="ARBA00022553"/>
    </source>
</evidence>
<dbReference type="PRINTS" id="PR00050">
    <property type="entry name" value="COLDSHOCK"/>
</dbReference>
<evidence type="ECO:0000256" key="1">
    <source>
        <dbReference type="ARBA" id="ARBA00004496"/>
    </source>
</evidence>
<dbReference type="InterPro" id="IPR002059">
    <property type="entry name" value="CSP_DNA-bd"/>
</dbReference>
<comment type="caution">
    <text evidence="6">The sequence shown here is derived from an EMBL/GenBank/DDBJ whole genome shotgun (WGS) entry which is preliminary data.</text>
</comment>
<dbReference type="PANTHER" id="PTHR12962:SF1">
    <property type="entry name" value="COLD SHOCK DOMAIN-CONTAINING PROTEIN CG9705"/>
    <property type="match status" value="1"/>
</dbReference>
<dbReference type="Gene3D" id="2.40.50.140">
    <property type="entry name" value="Nucleic acid-binding proteins"/>
    <property type="match status" value="1"/>
</dbReference>
<dbReference type="InterPro" id="IPR012156">
    <property type="entry name" value="Cold_shock_CspA"/>
</dbReference>
<feature type="domain" description="CSD" evidence="5">
    <location>
        <begin position="1"/>
        <end position="62"/>
    </location>
</feature>
<dbReference type="Pfam" id="PF00313">
    <property type="entry name" value="CSD"/>
    <property type="match status" value="1"/>
</dbReference>
<keyword evidence="7" id="KW-1185">Reference proteome</keyword>
<gene>
    <name evidence="6" type="ORF">ACFSR5_14960</name>
</gene>
<dbReference type="EMBL" id="JBHULR010000007">
    <property type="protein sequence ID" value="MFD2548948.1"/>
    <property type="molecule type" value="Genomic_DNA"/>
</dbReference>
<dbReference type="InterPro" id="IPR019844">
    <property type="entry name" value="CSD_CS"/>
</dbReference>
<accession>A0ABW5KKF2</accession>
<evidence type="ECO:0000313" key="6">
    <source>
        <dbReference type="EMBL" id="MFD2548948.1"/>
    </source>
</evidence>
<protein>
    <submittedName>
        <fullName evidence="6">Cold-shock protein</fullName>
    </submittedName>
</protein>
<comment type="subcellular location">
    <subcellularLocation>
        <location evidence="1 4">Cytoplasm</location>
    </subcellularLocation>
</comment>
<dbReference type="PANTHER" id="PTHR12962">
    <property type="entry name" value="CALCIUM-REGULATED HEAT STABLE PROTEIN CRHSP-24-RELATED"/>
    <property type="match status" value="1"/>
</dbReference>
<reference evidence="7" key="1">
    <citation type="journal article" date="2019" name="Int. J. Syst. Evol. Microbiol.">
        <title>The Global Catalogue of Microorganisms (GCM) 10K type strain sequencing project: providing services to taxonomists for standard genome sequencing and annotation.</title>
        <authorList>
            <consortium name="The Broad Institute Genomics Platform"/>
            <consortium name="The Broad Institute Genome Sequencing Center for Infectious Disease"/>
            <person name="Wu L."/>
            <person name="Ma J."/>
        </authorList>
    </citation>
    <scope>NUCLEOTIDE SEQUENCE [LARGE SCALE GENOMIC DNA]</scope>
    <source>
        <strain evidence="7">KCTC 42662</strain>
    </source>
</reference>
<proteinExistence type="predicted"/>
<dbReference type="CDD" id="cd04458">
    <property type="entry name" value="CSP_CDS"/>
    <property type="match status" value="1"/>
</dbReference>
<evidence type="ECO:0000256" key="2">
    <source>
        <dbReference type="ARBA" id="ARBA00022490"/>
    </source>
</evidence>
<keyword evidence="2" id="KW-0963">Cytoplasm</keyword>
<organism evidence="6 7">
    <name type="scientific">Sphingobacterium suaedae</name>
    <dbReference type="NCBI Taxonomy" id="1686402"/>
    <lineage>
        <taxon>Bacteria</taxon>
        <taxon>Pseudomonadati</taxon>
        <taxon>Bacteroidota</taxon>
        <taxon>Sphingobacteriia</taxon>
        <taxon>Sphingobacteriales</taxon>
        <taxon>Sphingobacteriaceae</taxon>
        <taxon>Sphingobacterium</taxon>
    </lineage>
</organism>
<sequence>MQKGTVKFFNSTSGFGFITPSNGGKDVFVHTTGLITEIRTNNEVTYELSGDSKRSNAINVRVIEHR</sequence>
<dbReference type="Proteomes" id="UP001597545">
    <property type="component" value="Unassembled WGS sequence"/>
</dbReference>
<name>A0ABW5KKF2_9SPHI</name>
<dbReference type="SUPFAM" id="SSF50249">
    <property type="entry name" value="Nucleic acid-binding proteins"/>
    <property type="match status" value="1"/>
</dbReference>
<evidence type="ECO:0000313" key="7">
    <source>
        <dbReference type="Proteomes" id="UP001597545"/>
    </source>
</evidence>
<dbReference type="InterPro" id="IPR052069">
    <property type="entry name" value="Ca-reg_mRNA-binding_domain"/>
</dbReference>
<dbReference type="PROSITE" id="PS51857">
    <property type="entry name" value="CSD_2"/>
    <property type="match status" value="1"/>
</dbReference>
<dbReference type="RefSeq" id="WP_380905225.1">
    <property type="nucleotide sequence ID" value="NZ_JBHUEG010000006.1"/>
</dbReference>
<dbReference type="PROSITE" id="PS00352">
    <property type="entry name" value="CSD_1"/>
    <property type="match status" value="1"/>
</dbReference>
<dbReference type="PIRSF" id="PIRSF002599">
    <property type="entry name" value="Cold_shock_A"/>
    <property type="match status" value="1"/>
</dbReference>
<dbReference type="InterPro" id="IPR011129">
    <property type="entry name" value="CSD"/>
</dbReference>
<evidence type="ECO:0000256" key="4">
    <source>
        <dbReference type="RuleBase" id="RU000408"/>
    </source>
</evidence>
<dbReference type="SMART" id="SM00357">
    <property type="entry name" value="CSP"/>
    <property type="match status" value="1"/>
</dbReference>